<feature type="transmembrane region" description="Helical" evidence="1">
    <location>
        <begin position="246"/>
        <end position="272"/>
    </location>
</feature>
<accession>A0ABS0Q172</accession>
<evidence type="ECO:0000256" key="1">
    <source>
        <dbReference type="SAM" id="Phobius"/>
    </source>
</evidence>
<evidence type="ECO:0000313" key="3">
    <source>
        <dbReference type="Proteomes" id="UP000807370"/>
    </source>
</evidence>
<reference evidence="2 3" key="1">
    <citation type="submission" date="2020-07" db="EMBL/GenBank/DDBJ databases">
        <title>Bradyrhizobium diversity isolated from nodules of indigenous legumes of Western Australia.</title>
        <authorList>
            <person name="Klepa M.S."/>
        </authorList>
    </citation>
    <scope>NUCLEOTIDE SEQUENCE [LARGE SCALE GENOMIC DNA]</scope>
    <source>
        <strain evidence="2 3">CNPSo 4010</strain>
    </source>
</reference>
<sequence>MGSRRCGAARRPWRKSCAQPGAISKMSFLATTSPLKSLLGEGRISQAWRTASRSFASFWAWWKREFFSLFENPFGRRLLGPQRRTLYLKQAGASAIEFHMTGDRSEPETTERFSNYTAETLDRFLLGKGIARQDVDLVVVVPTDRFFGRTLRLPEQTLSNLDQIIAKDLARKTTFKPEDIRSSYEVERGSDSGKITVHHWIIRRSFIAQSLDKFHLGEENVARIEGFGPASYPRVVLNSAAAGRIAWYWTAVRALALALLVLACAAFGLAVWRKQAKLAEFSDKIEASRVKAQSIRAQMDDLDKRQSAVMRVRGDKVSRPNLSDIWEKVTVILPTQSWLTELQLTQSGAGTDAQTLRLTGFSPAAAELVTLFENAGSFADAALTAPVSVDPTERRERFALQMRVRNHYSSEKRAPQ</sequence>
<dbReference type="Proteomes" id="UP000807370">
    <property type="component" value="Unassembled WGS sequence"/>
</dbReference>
<keyword evidence="1" id="KW-0472">Membrane</keyword>
<dbReference type="Pfam" id="PF05137">
    <property type="entry name" value="PilN"/>
    <property type="match status" value="1"/>
</dbReference>
<keyword evidence="1" id="KW-0812">Transmembrane</keyword>
<dbReference type="InterPro" id="IPR007813">
    <property type="entry name" value="PilN"/>
</dbReference>
<name>A0ABS0Q172_9BRAD</name>
<dbReference type="EMBL" id="JACCHP010000047">
    <property type="protein sequence ID" value="MBH5403171.1"/>
    <property type="molecule type" value="Genomic_DNA"/>
</dbReference>
<comment type="caution">
    <text evidence="2">The sequence shown here is derived from an EMBL/GenBank/DDBJ whole genome shotgun (WGS) entry which is preliminary data.</text>
</comment>
<evidence type="ECO:0000313" key="2">
    <source>
        <dbReference type="EMBL" id="MBH5403171.1"/>
    </source>
</evidence>
<gene>
    <name evidence="2" type="ORF">HZZ13_36060</name>
</gene>
<proteinExistence type="predicted"/>
<keyword evidence="3" id="KW-1185">Reference proteome</keyword>
<protein>
    <submittedName>
        <fullName evidence="2">PilN domain-containing protein</fullName>
    </submittedName>
</protein>
<keyword evidence="1" id="KW-1133">Transmembrane helix</keyword>
<organism evidence="2 3">
    <name type="scientific">Bradyrhizobium agreste</name>
    <dbReference type="NCBI Taxonomy" id="2751811"/>
    <lineage>
        <taxon>Bacteria</taxon>
        <taxon>Pseudomonadati</taxon>
        <taxon>Pseudomonadota</taxon>
        <taxon>Alphaproteobacteria</taxon>
        <taxon>Hyphomicrobiales</taxon>
        <taxon>Nitrobacteraceae</taxon>
        <taxon>Bradyrhizobium</taxon>
    </lineage>
</organism>
<dbReference type="RefSeq" id="WP_197964178.1">
    <property type="nucleotide sequence ID" value="NZ_JACCHP010000047.1"/>
</dbReference>